<gene>
    <name evidence="1" type="ORF">UFOPK3164_01244</name>
    <name evidence="2" type="ORF">UFOPK3427_00664</name>
    <name evidence="3" type="ORF">UFOPK4112_00393</name>
</gene>
<protein>
    <submittedName>
        <fullName evidence="1">Unannotated protein</fullName>
    </submittedName>
</protein>
<evidence type="ECO:0000313" key="3">
    <source>
        <dbReference type="EMBL" id="CAB5012516.1"/>
    </source>
</evidence>
<accession>A0A6J7AGM0</accession>
<dbReference type="AlphaFoldDB" id="A0A6J7AGM0"/>
<dbReference type="EMBL" id="CAFBLT010000001">
    <property type="protein sequence ID" value="CAB4868873.1"/>
    <property type="molecule type" value="Genomic_DNA"/>
</dbReference>
<sequence length="220" mass="23954">MTHDPATVSAFAPRERRLAIIAAGNRKNPDDLSSLRDALHDEDMFVRVAALGALAKRESLTAVHVISALRDLSPEVRQRAAQTAKYVQDETETTPLNEALRESLHDSIPLCVVSSLEALALREDTDSVEEIGILVSSHPDPLVVEEAVAALAEIGDVRGLPLILGAAEGKPALRRRVVAALGAFEGDEVEATLDRLEKDRDWQVRQAVAMLRRVESDETD</sequence>
<dbReference type="InterPro" id="IPR004155">
    <property type="entry name" value="PBS_lyase_HEAT"/>
</dbReference>
<dbReference type="InterPro" id="IPR016024">
    <property type="entry name" value="ARM-type_fold"/>
</dbReference>
<evidence type="ECO:0000313" key="2">
    <source>
        <dbReference type="EMBL" id="CAB4868873.1"/>
    </source>
</evidence>
<dbReference type="EMBL" id="CAFBPM010000003">
    <property type="protein sequence ID" value="CAB5012516.1"/>
    <property type="molecule type" value="Genomic_DNA"/>
</dbReference>
<organism evidence="1">
    <name type="scientific">freshwater metagenome</name>
    <dbReference type="NCBI Taxonomy" id="449393"/>
    <lineage>
        <taxon>unclassified sequences</taxon>
        <taxon>metagenomes</taxon>
        <taxon>ecological metagenomes</taxon>
    </lineage>
</organism>
<dbReference type="EMBL" id="CAFABE010000063">
    <property type="protein sequence ID" value="CAB4831628.1"/>
    <property type="molecule type" value="Genomic_DNA"/>
</dbReference>
<reference evidence="1" key="1">
    <citation type="submission" date="2020-05" db="EMBL/GenBank/DDBJ databases">
        <authorList>
            <person name="Chiriac C."/>
            <person name="Salcher M."/>
            <person name="Ghai R."/>
            <person name="Kavagutti S V."/>
        </authorList>
    </citation>
    <scope>NUCLEOTIDE SEQUENCE</scope>
</reference>
<dbReference type="SUPFAM" id="SSF48371">
    <property type="entry name" value="ARM repeat"/>
    <property type="match status" value="1"/>
</dbReference>
<dbReference type="Gene3D" id="1.25.10.10">
    <property type="entry name" value="Leucine-rich Repeat Variant"/>
    <property type="match status" value="2"/>
</dbReference>
<name>A0A6J7AGM0_9ZZZZ</name>
<evidence type="ECO:0000313" key="1">
    <source>
        <dbReference type="EMBL" id="CAB4831628.1"/>
    </source>
</evidence>
<dbReference type="SMART" id="SM00567">
    <property type="entry name" value="EZ_HEAT"/>
    <property type="match status" value="5"/>
</dbReference>
<proteinExistence type="predicted"/>
<dbReference type="InterPro" id="IPR011989">
    <property type="entry name" value="ARM-like"/>
</dbReference>